<proteinExistence type="predicted"/>
<keyword evidence="7" id="KW-1185">Reference proteome</keyword>
<dbReference type="InterPro" id="IPR001647">
    <property type="entry name" value="HTH_TetR"/>
</dbReference>
<keyword evidence="1" id="KW-0805">Transcription regulation</keyword>
<dbReference type="PROSITE" id="PS50977">
    <property type="entry name" value="HTH_TETR_2"/>
    <property type="match status" value="1"/>
</dbReference>
<feature type="domain" description="HTH tetR-type" evidence="5">
    <location>
        <begin position="9"/>
        <end position="69"/>
    </location>
</feature>
<dbReference type="InterPro" id="IPR009057">
    <property type="entry name" value="Homeodomain-like_sf"/>
</dbReference>
<dbReference type="PANTHER" id="PTHR30055">
    <property type="entry name" value="HTH-TYPE TRANSCRIPTIONAL REGULATOR RUTR"/>
    <property type="match status" value="1"/>
</dbReference>
<name>A0A0A6UWB4_ACTUT</name>
<dbReference type="RefSeq" id="WP_043521648.1">
    <property type="nucleotide sequence ID" value="NZ_BAABKU010000007.1"/>
</dbReference>
<evidence type="ECO:0000256" key="4">
    <source>
        <dbReference type="PROSITE-ProRule" id="PRU00335"/>
    </source>
</evidence>
<evidence type="ECO:0000313" key="6">
    <source>
        <dbReference type="EMBL" id="KHD79203.1"/>
    </source>
</evidence>
<dbReference type="Gene3D" id="1.10.10.60">
    <property type="entry name" value="Homeodomain-like"/>
    <property type="match status" value="1"/>
</dbReference>
<dbReference type="AlphaFoldDB" id="A0A0A6UWB4"/>
<dbReference type="Proteomes" id="UP000054537">
    <property type="component" value="Unassembled WGS sequence"/>
</dbReference>
<gene>
    <name evidence="6" type="ORF">MB27_00840</name>
</gene>
<dbReference type="Gene3D" id="1.10.357.10">
    <property type="entry name" value="Tetracycline Repressor, domain 2"/>
    <property type="match status" value="1"/>
</dbReference>
<dbReference type="PRINTS" id="PR00455">
    <property type="entry name" value="HTHTETR"/>
</dbReference>
<dbReference type="PANTHER" id="PTHR30055:SF234">
    <property type="entry name" value="HTH-TYPE TRANSCRIPTIONAL REGULATOR BETI"/>
    <property type="match status" value="1"/>
</dbReference>
<dbReference type="STRING" id="1869.MB27_00840"/>
<accession>A0A0A6UWB4</accession>
<protein>
    <submittedName>
        <fullName evidence="6">TetR family transcriptional regulator</fullName>
    </submittedName>
</protein>
<keyword evidence="2 4" id="KW-0238">DNA-binding</keyword>
<keyword evidence="3" id="KW-0804">Transcription</keyword>
<evidence type="ECO:0000313" key="7">
    <source>
        <dbReference type="Proteomes" id="UP000054537"/>
    </source>
</evidence>
<feature type="DNA-binding region" description="H-T-H motif" evidence="4">
    <location>
        <begin position="32"/>
        <end position="51"/>
    </location>
</feature>
<evidence type="ECO:0000256" key="2">
    <source>
        <dbReference type="ARBA" id="ARBA00023125"/>
    </source>
</evidence>
<dbReference type="GO" id="GO:0003700">
    <property type="term" value="F:DNA-binding transcription factor activity"/>
    <property type="evidence" value="ECO:0007669"/>
    <property type="project" value="TreeGrafter"/>
</dbReference>
<dbReference type="SUPFAM" id="SSF46689">
    <property type="entry name" value="Homeodomain-like"/>
    <property type="match status" value="1"/>
</dbReference>
<dbReference type="EMBL" id="JRTT01000001">
    <property type="protein sequence ID" value="KHD79203.1"/>
    <property type="molecule type" value="Genomic_DNA"/>
</dbReference>
<organism evidence="6 7">
    <name type="scientific">Actinoplanes utahensis</name>
    <dbReference type="NCBI Taxonomy" id="1869"/>
    <lineage>
        <taxon>Bacteria</taxon>
        <taxon>Bacillati</taxon>
        <taxon>Actinomycetota</taxon>
        <taxon>Actinomycetes</taxon>
        <taxon>Micromonosporales</taxon>
        <taxon>Micromonosporaceae</taxon>
        <taxon>Actinoplanes</taxon>
    </lineage>
</organism>
<dbReference type="eggNOG" id="COG1309">
    <property type="taxonomic scope" value="Bacteria"/>
</dbReference>
<evidence type="ECO:0000259" key="5">
    <source>
        <dbReference type="PROSITE" id="PS50977"/>
    </source>
</evidence>
<evidence type="ECO:0000256" key="3">
    <source>
        <dbReference type="ARBA" id="ARBA00023163"/>
    </source>
</evidence>
<dbReference type="Pfam" id="PF00440">
    <property type="entry name" value="TetR_N"/>
    <property type="match status" value="1"/>
</dbReference>
<reference evidence="6 7" key="1">
    <citation type="submission" date="2014-10" db="EMBL/GenBank/DDBJ databases">
        <title>Draft genome sequence of Actinoplanes utahensis NRRL 12052.</title>
        <authorList>
            <person name="Velasco-Bucheli B."/>
            <person name="del Cerro C."/>
            <person name="Hormigo D."/>
            <person name="Garcia J.L."/>
            <person name="Acebal C."/>
            <person name="Arroyo M."/>
            <person name="de la Mata I."/>
        </authorList>
    </citation>
    <scope>NUCLEOTIDE SEQUENCE [LARGE SCALE GENOMIC DNA]</scope>
    <source>
        <strain evidence="6 7">NRRL 12052</strain>
    </source>
</reference>
<sequence>MGLRDEKKQATRAAIADAALRLFLEKGFDRVTVAEVARAAHVSVNTAFNYFPTKEDLLFDRQDEVVQRLSHAVRDRRPGESPAAAAHRAFLDRLDRDDPTLGLTPDAVRFWRLIDGSPALQARTRLLHEMTETALAAALAESFDPTTARLTAALLTAADRALHTEIRHRVTRGDPPTAVRTAITTVAARLFTVLDDTTRGC</sequence>
<dbReference type="GO" id="GO:0000976">
    <property type="term" value="F:transcription cis-regulatory region binding"/>
    <property type="evidence" value="ECO:0007669"/>
    <property type="project" value="TreeGrafter"/>
</dbReference>
<dbReference type="InterPro" id="IPR050109">
    <property type="entry name" value="HTH-type_TetR-like_transc_reg"/>
</dbReference>
<comment type="caution">
    <text evidence="6">The sequence shown here is derived from an EMBL/GenBank/DDBJ whole genome shotgun (WGS) entry which is preliminary data.</text>
</comment>
<evidence type="ECO:0000256" key="1">
    <source>
        <dbReference type="ARBA" id="ARBA00023015"/>
    </source>
</evidence>
<dbReference type="OrthoDB" id="3211155at2"/>